<proteinExistence type="predicted"/>
<name>A0A7R9PB15_TIMCA</name>
<protein>
    <submittedName>
        <fullName evidence="1">(California timema) hypothetical protein</fullName>
    </submittedName>
</protein>
<organism evidence="1">
    <name type="scientific">Timema californicum</name>
    <name type="common">California timema</name>
    <name type="synonym">Walking stick</name>
    <dbReference type="NCBI Taxonomy" id="61474"/>
    <lineage>
        <taxon>Eukaryota</taxon>
        <taxon>Metazoa</taxon>
        <taxon>Ecdysozoa</taxon>
        <taxon>Arthropoda</taxon>
        <taxon>Hexapoda</taxon>
        <taxon>Insecta</taxon>
        <taxon>Pterygota</taxon>
        <taxon>Neoptera</taxon>
        <taxon>Polyneoptera</taxon>
        <taxon>Phasmatodea</taxon>
        <taxon>Timematodea</taxon>
        <taxon>Timematoidea</taxon>
        <taxon>Timematidae</taxon>
        <taxon>Timema</taxon>
    </lineage>
</organism>
<dbReference type="EMBL" id="OE184309">
    <property type="protein sequence ID" value="CAD7576478.1"/>
    <property type="molecule type" value="Genomic_DNA"/>
</dbReference>
<sequence>MALLAVLEPTAVGISAKCKAHLDCSADDGEVGIRSLIRCTENLLAVLEPTAVGISAKCKAHLDCSADDGEVGIRSLISVEVMWTHDVLISTLPHVHTTGQHEVECALLDEQTTSTLETGHRLGSVAAPMMDVWDTTDICDSPGLLCPQRYNTRSSDTMRSRNVLDTCPAKSEVSFALLAIFIWCISSERGRGRGVRGETGVENSRPGISVTWKRHTSFIATPVTTWRWPGQLARALGRDHVYTQSRVAGHGRLSVWIEHGEMAHVSNSAPFNIAYPPPTESAWTYNPPERDTAFN</sequence>
<reference evidence="1" key="1">
    <citation type="submission" date="2020-11" db="EMBL/GenBank/DDBJ databases">
        <authorList>
            <person name="Tran Van P."/>
        </authorList>
    </citation>
    <scope>NUCLEOTIDE SEQUENCE</scope>
</reference>
<accession>A0A7R9PB15</accession>
<dbReference type="AlphaFoldDB" id="A0A7R9PB15"/>
<evidence type="ECO:0000313" key="1">
    <source>
        <dbReference type="EMBL" id="CAD7576478.1"/>
    </source>
</evidence>
<gene>
    <name evidence="1" type="ORF">TCMB3V08_LOCUS9046</name>
</gene>